<dbReference type="GO" id="GO:0031966">
    <property type="term" value="C:mitochondrial membrane"/>
    <property type="evidence" value="ECO:0007669"/>
    <property type="project" value="UniProtKB-SubCell"/>
</dbReference>
<protein>
    <submittedName>
        <fullName evidence="4">Uncharacterized protein</fullName>
    </submittedName>
</protein>
<accession>A0AB74CFX7</accession>
<dbReference type="PANTHER" id="PTHR28074:SF1">
    <property type="entry name" value="ATP SYNTHASE SUBUNIT K, MITOCHONDRIAL"/>
    <property type="match status" value="1"/>
</dbReference>
<keyword evidence="3" id="KW-0472">Membrane</keyword>
<dbReference type="Pfam" id="PF11022">
    <property type="entry name" value="ATP19"/>
    <property type="match status" value="1"/>
</dbReference>
<comment type="subcellular location">
    <subcellularLocation>
        <location evidence="1">Mitochondrion membrane</location>
    </subcellularLocation>
</comment>
<proteinExistence type="predicted"/>
<dbReference type="AlphaFoldDB" id="A0AB74CFX7"/>
<reference evidence="4 5" key="1">
    <citation type="submission" date="2018-07" db="EMBL/GenBank/DDBJ databases">
        <title>Identification of spontaneous genetic mutation associated with occurrence of a yellow conidial color mutant of Aspergillus flavus.</title>
        <authorList>
            <person name="Chang P.-K."/>
            <person name="Mack B.M."/>
            <person name="Scharfenstein L."/>
            <person name="Gilbert M.K."/>
        </authorList>
    </citation>
    <scope>NUCLEOTIDE SEQUENCE [LARGE SCALE GENOMIC DNA]</scope>
    <source>
        <strain evidence="4 5">CA14</strain>
    </source>
</reference>
<evidence type="ECO:0000313" key="5">
    <source>
        <dbReference type="Proteomes" id="UP000275480"/>
    </source>
</evidence>
<dbReference type="GO" id="GO:0015986">
    <property type="term" value="P:proton motive force-driven ATP synthesis"/>
    <property type="evidence" value="ECO:0007669"/>
    <property type="project" value="TreeGrafter"/>
</dbReference>
<dbReference type="InterPro" id="IPR021278">
    <property type="entry name" value="ATP19"/>
</dbReference>
<dbReference type="Proteomes" id="UP000275480">
    <property type="component" value="Unassembled WGS sequence"/>
</dbReference>
<sequence>MAAEPRIDPECFPVMAADSDAFRSYEHCHTSAPPTLNQKPANFIRSPAIRTRTRFLEIISLRCLSAVVCPSTPALNQLPSPVIMVVYYQLAGKQVGSHVLAMGVLGSLFGGVYLATRGGSQPKQAAPPIQASSKDEETFIQYVLPLRCLSPFRRVMSDAVSPFAIDSER</sequence>
<evidence type="ECO:0000256" key="2">
    <source>
        <dbReference type="ARBA" id="ARBA00023128"/>
    </source>
</evidence>
<organism evidence="4 5">
    <name type="scientific">Aspergillus flavus</name>
    <dbReference type="NCBI Taxonomy" id="5059"/>
    <lineage>
        <taxon>Eukaryota</taxon>
        <taxon>Fungi</taxon>
        <taxon>Dikarya</taxon>
        <taxon>Ascomycota</taxon>
        <taxon>Pezizomycotina</taxon>
        <taxon>Eurotiomycetes</taxon>
        <taxon>Eurotiomycetidae</taxon>
        <taxon>Eurotiales</taxon>
        <taxon>Aspergillaceae</taxon>
        <taxon>Aspergillus</taxon>
        <taxon>Aspergillus subgen. Circumdati</taxon>
    </lineage>
</organism>
<name>A0AB74CFX7_ASPFL</name>
<evidence type="ECO:0000256" key="3">
    <source>
        <dbReference type="ARBA" id="ARBA00023136"/>
    </source>
</evidence>
<dbReference type="PANTHER" id="PTHR28074">
    <property type="entry name" value="ATP SYNTHASE SUBUNIT K, MITOCHONDRIAL"/>
    <property type="match status" value="1"/>
</dbReference>
<comment type="caution">
    <text evidence="4">The sequence shown here is derived from an EMBL/GenBank/DDBJ whole genome shotgun (WGS) entry which is preliminary data.</text>
</comment>
<gene>
    <name evidence="4" type="ORF">CA14_012709</name>
</gene>
<evidence type="ECO:0000256" key="1">
    <source>
        <dbReference type="ARBA" id="ARBA00004325"/>
    </source>
</evidence>
<evidence type="ECO:0000313" key="4">
    <source>
        <dbReference type="EMBL" id="RMZ45430.1"/>
    </source>
</evidence>
<keyword evidence="2" id="KW-0496">Mitochondrion</keyword>
<dbReference type="EMBL" id="QQZZ01000039">
    <property type="protein sequence ID" value="RMZ45430.1"/>
    <property type="molecule type" value="Genomic_DNA"/>
</dbReference>